<dbReference type="KEGG" id="mcha:111012667"/>
<reference evidence="3" key="1">
    <citation type="submission" date="2025-08" db="UniProtKB">
        <authorList>
            <consortium name="RefSeq"/>
        </authorList>
    </citation>
    <scope>IDENTIFICATION</scope>
</reference>
<accession>A0A6J1CLX1</accession>
<keyword evidence="2" id="KW-1185">Reference proteome</keyword>
<dbReference type="PROSITE" id="PS50088">
    <property type="entry name" value="ANK_REPEAT"/>
    <property type="match status" value="2"/>
</dbReference>
<feature type="non-terminal residue" evidence="3">
    <location>
        <position position="398"/>
    </location>
</feature>
<evidence type="ECO:0000313" key="3">
    <source>
        <dbReference type="RefSeq" id="XP_022142589.1"/>
    </source>
</evidence>
<dbReference type="OrthoDB" id="1923662at2759"/>
<dbReference type="GeneID" id="111012667"/>
<protein>
    <submittedName>
        <fullName evidence="3">Uncharacterized protein LOC111012667</fullName>
    </submittedName>
</protein>
<dbReference type="PANTHER" id="PTHR24121:SF29">
    <property type="match status" value="1"/>
</dbReference>
<dbReference type="PANTHER" id="PTHR24121">
    <property type="entry name" value="NO MECHANORECEPTOR POTENTIAL C, ISOFORM D-RELATED"/>
    <property type="match status" value="1"/>
</dbReference>
<evidence type="ECO:0000256" key="1">
    <source>
        <dbReference type="PROSITE-ProRule" id="PRU00023"/>
    </source>
</evidence>
<sequence>MDFLDEMRSAYRTAIKGKWKNLPQEILIHKAKIMFPMTTGGDTAMHLAVYSRKEEPTKSLLAATSEVEREFWTNSAGNTPLHEAAAVGNLAAVKLLVEYKKEDLLAQNIYGETPLFRAVRFGHLHIVEYILEDCEDYFSRSPINWTKEKEFPIIHAAIQSEKFDVVLRLVDFDKSLLEMKDEDGKTALYVLANMPLIFRSGSSMGSLEKIIYAVLPSEDIYKYNFKTFGSSNKDDSESSGALNNKKNEDLEAQHNPDYGLNFCRSNCWKYFVHFLTCYFWRFIFLGWPQWKQLYRKKQHHKLAVTITKMLAEIDYSWRNTDSTPEINEIDYGARRGERKQIEEGSLLINKIQTEEDDKSKSKDIDYDDIHETPLLLAAANGIIEIVEAIVDAHPPAID</sequence>
<dbReference type="PROSITE" id="PS50297">
    <property type="entry name" value="ANK_REP_REGION"/>
    <property type="match status" value="1"/>
</dbReference>
<proteinExistence type="predicted"/>
<dbReference type="Gene3D" id="1.25.40.20">
    <property type="entry name" value="Ankyrin repeat-containing domain"/>
    <property type="match status" value="1"/>
</dbReference>
<keyword evidence="1" id="KW-0040">ANK repeat</keyword>
<feature type="repeat" description="ANK" evidence="1">
    <location>
        <begin position="76"/>
        <end position="98"/>
    </location>
</feature>
<dbReference type="Pfam" id="PF12796">
    <property type="entry name" value="Ank_2"/>
    <property type="match status" value="1"/>
</dbReference>
<dbReference type="InterPro" id="IPR002110">
    <property type="entry name" value="Ankyrin_rpt"/>
</dbReference>
<dbReference type="AlphaFoldDB" id="A0A6J1CLX1"/>
<dbReference type="SMART" id="SM00248">
    <property type="entry name" value="ANK"/>
    <property type="match status" value="5"/>
</dbReference>
<dbReference type="InterPro" id="IPR036770">
    <property type="entry name" value="Ankyrin_rpt-contain_sf"/>
</dbReference>
<evidence type="ECO:0000313" key="2">
    <source>
        <dbReference type="Proteomes" id="UP000504603"/>
    </source>
</evidence>
<dbReference type="SUPFAM" id="SSF48403">
    <property type="entry name" value="Ankyrin repeat"/>
    <property type="match status" value="1"/>
</dbReference>
<organism evidence="2 3">
    <name type="scientific">Momordica charantia</name>
    <name type="common">Bitter gourd</name>
    <name type="synonym">Balsam pear</name>
    <dbReference type="NCBI Taxonomy" id="3673"/>
    <lineage>
        <taxon>Eukaryota</taxon>
        <taxon>Viridiplantae</taxon>
        <taxon>Streptophyta</taxon>
        <taxon>Embryophyta</taxon>
        <taxon>Tracheophyta</taxon>
        <taxon>Spermatophyta</taxon>
        <taxon>Magnoliopsida</taxon>
        <taxon>eudicotyledons</taxon>
        <taxon>Gunneridae</taxon>
        <taxon>Pentapetalae</taxon>
        <taxon>rosids</taxon>
        <taxon>fabids</taxon>
        <taxon>Cucurbitales</taxon>
        <taxon>Cucurbitaceae</taxon>
        <taxon>Momordiceae</taxon>
        <taxon>Momordica</taxon>
    </lineage>
</organism>
<dbReference type="RefSeq" id="XP_022142589.1">
    <property type="nucleotide sequence ID" value="XM_022286897.1"/>
</dbReference>
<feature type="repeat" description="ANK" evidence="1">
    <location>
        <begin position="110"/>
        <end position="142"/>
    </location>
</feature>
<name>A0A6J1CLX1_MOMCH</name>
<gene>
    <name evidence="3" type="primary">LOC111012667</name>
</gene>
<dbReference type="Proteomes" id="UP000504603">
    <property type="component" value="Unplaced"/>
</dbReference>